<evidence type="ECO:0000256" key="3">
    <source>
        <dbReference type="ARBA" id="ARBA00004586"/>
    </source>
</evidence>
<dbReference type="GO" id="GO:0004508">
    <property type="term" value="F:steroid 17-alpha-monooxygenase activity"/>
    <property type="evidence" value="ECO:0007669"/>
    <property type="project" value="TreeGrafter"/>
</dbReference>
<evidence type="ECO:0000256" key="2">
    <source>
        <dbReference type="ARBA" id="ARBA00004524"/>
    </source>
</evidence>
<evidence type="ECO:0000256" key="5">
    <source>
        <dbReference type="ARBA" id="ARBA00022617"/>
    </source>
</evidence>
<name>A0A210QDD1_MIZYE</name>
<dbReference type="PANTHER" id="PTHR24289:SF20">
    <property type="entry name" value="STEROID 17-ALPHA-HYDROXYLASE_17,20 LYASE"/>
    <property type="match status" value="1"/>
</dbReference>
<evidence type="ECO:0000256" key="7">
    <source>
        <dbReference type="ARBA" id="ARBA00022824"/>
    </source>
</evidence>
<comment type="caution">
    <text evidence="23">The sequence shown here is derived from an EMBL/GenBank/DDBJ whole genome shotgun (WGS) entry which is preliminary data.</text>
</comment>
<evidence type="ECO:0000256" key="8">
    <source>
        <dbReference type="ARBA" id="ARBA00022848"/>
    </source>
</evidence>
<keyword evidence="24" id="KW-1185">Reference proteome</keyword>
<dbReference type="GO" id="GO:0016829">
    <property type="term" value="F:lyase activity"/>
    <property type="evidence" value="ECO:0007669"/>
    <property type="project" value="UniProtKB-KW"/>
</dbReference>
<evidence type="ECO:0000256" key="10">
    <source>
        <dbReference type="ARBA" id="ARBA00023004"/>
    </source>
</evidence>
<dbReference type="Proteomes" id="UP000242188">
    <property type="component" value="Unassembled WGS sequence"/>
</dbReference>
<dbReference type="GO" id="GO:0005506">
    <property type="term" value="F:iron ion binding"/>
    <property type="evidence" value="ECO:0007669"/>
    <property type="project" value="InterPro"/>
</dbReference>
<evidence type="ECO:0000256" key="20">
    <source>
        <dbReference type="ARBA" id="ARBA00044342"/>
    </source>
</evidence>
<dbReference type="InterPro" id="IPR036396">
    <property type="entry name" value="Cyt_P450_sf"/>
</dbReference>
<keyword evidence="7" id="KW-0256">Endoplasmic reticulum</keyword>
<comment type="similarity">
    <text evidence="4 22">Belongs to the cytochrome P450 family.</text>
</comment>
<evidence type="ECO:0000256" key="14">
    <source>
        <dbReference type="ARBA" id="ARBA00044040"/>
    </source>
</evidence>
<evidence type="ECO:0000256" key="9">
    <source>
        <dbReference type="ARBA" id="ARBA00023002"/>
    </source>
</evidence>
<keyword evidence="6 21" id="KW-0479">Metal-binding</keyword>
<dbReference type="Pfam" id="PF00067">
    <property type="entry name" value="p450"/>
    <property type="match status" value="1"/>
</dbReference>
<reference evidence="23 24" key="1">
    <citation type="journal article" date="2017" name="Nat. Ecol. Evol.">
        <title>Scallop genome provides insights into evolution of bilaterian karyotype and development.</title>
        <authorList>
            <person name="Wang S."/>
            <person name="Zhang J."/>
            <person name="Jiao W."/>
            <person name="Li J."/>
            <person name="Xun X."/>
            <person name="Sun Y."/>
            <person name="Guo X."/>
            <person name="Huan P."/>
            <person name="Dong B."/>
            <person name="Zhang L."/>
            <person name="Hu X."/>
            <person name="Sun X."/>
            <person name="Wang J."/>
            <person name="Zhao C."/>
            <person name="Wang Y."/>
            <person name="Wang D."/>
            <person name="Huang X."/>
            <person name="Wang R."/>
            <person name="Lv J."/>
            <person name="Li Y."/>
            <person name="Zhang Z."/>
            <person name="Liu B."/>
            <person name="Lu W."/>
            <person name="Hui Y."/>
            <person name="Liang J."/>
            <person name="Zhou Z."/>
            <person name="Hou R."/>
            <person name="Li X."/>
            <person name="Liu Y."/>
            <person name="Li H."/>
            <person name="Ning X."/>
            <person name="Lin Y."/>
            <person name="Zhao L."/>
            <person name="Xing Q."/>
            <person name="Dou J."/>
            <person name="Li Y."/>
            <person name="Mao J."/>
            <person name="Guo H."/>
            <person name="Dou H."/>
            <person name="Li T."/>
            <person name="Mu C."/>
            <person name="Jiang W."/>
            <person name="Fu Q."/>
            <person name="Fu X."/>
            <person name="Miao Y."/>
            <person name="Liu J."/>
            <person name="Yu Q."/>
            <person name="Li R."/>
            <person name="Liao H."/>
            <person name="Li X."/>
            <person name="Kong Y."/>
            <person name="Jiang Z."/>
            <person name="Chourrout D."/>
            <person name="Li R."/>
            <person name="Bao Z."/>
        </authorList>
    </citation>
    <scope>NUCLEOTIDE SEQUENCE [LARGE SCALE GENOMIC DNA]</scope>
    <source>
        <strain evidence="23 24">PY_sf001</strain>
    </source>
</reference>
<dbReference type="InterPro" id="IPR001128">
    <property type="entry name" value="Cyt_P450"/>
</dbReference>
<feature type="binding site" description="axial binding residue" evidence="21">
    <location>
        <position position="463"/>
    </location>
    <ligand>
        <name>heme</name>
        <dbReference type="ChEBI" id="CHEBI:30413"/>
    </ligand>
    <ligandPart>
        <name>Fe</name>
        <dbReference type="ChEBI" id="CHEBI:18248"/>
    </ligandPart>
</feature>
<evidence type="ECO:0000256" key="16">
    <source>
        <dbReference type="ARBA" id="ARBA00044217"/>
    </source>
</evidence>
<dbReference type="GO" id="GO:0020037">
    <property type="term" value="F:heme binding"/>
    <property type="evidence" value="ECO:0007669"/>
    <property type="project" value="InterPro"/>
</dbReference>
<dbReference type="FunFam" id="1.10.630.10:FF:000049">
    <property type="entry name" value="steroid 21-hydroxylase isoform X1"/>
    <property type="match status" value="1"/>
</dbReference>
<keyword evidence="12" id="KW-0446">Lipid-binding</keyword>
<dbReference type="PANTHER" id="PTHR24289">
    <property type="entry name" value="STEROID 17-ALPHA-HYDROXYLASE/17,20 LYASE"/>
    <property type="match status" value="1"/>
</dbReference>
<dbReference type="PRINTS" id="PR00385">
    <property type="entry name" value="P450"/>
</dbReference>
<dbReference type="Gene3D" id="1.10.630.10">
    <property type="entry name" value="Cytochrome P450"/>
    <property type="match status" value="1"/>
</dbReference>
<dbReference type="EC" id="1.14.14.16" evidence="14"/>
<evidence type="ECO:0000256" key="22">
    <source>
        <dbReference type="RuleBase" id="RU000461"/>
    </source>
</evidence>
<keyword evidence="9 22" id="KW-0560">Oxidoreductase</keyword>
<evidence type="ECO:0000256" key="17">
    <source>
        <dbReference type="ARBA" id="ARBA00044265"/>
    </source>
</evidence>
<sequence length="519" mass="58405">MEDIKDQLRDGFQQLKETLGPMHKYVTPTSALVGLGAGLSVYWLIKRSKYNLPPGPTPIPVVGNYSLMGDKDFHASCVKLSHKYGPVITIYLGMSPVIIVNTIEAATEVLVKSKADFADRVEFPSGNKFSEGGKDIAFAHYTPTWKLHRKIAGSALRTYLKGGKLEEAIHGSLSQVIELFENLKEEPFVPHPYIDLAVFNIIHGLCFHKVYKFDDPRFKRLVDLDNELITTFGSGFLEDLFPFLLKIWPSSRFNKAMQLAEQVLQFLDDELQEHITSFDEGNIRDFADALILARKEAENDEDTELLDQLTEAHLRQTLNDIFFAGFDTTRFTLQWFFLYMAANPEEQKIAQKEIDTAVGGDRLPGLGDRNAMPYTEAVLHEVMRIASVAPFGVPHAARNDSKLYEYDIPKGTMVMINHWALHNDPKHWKDPSKFDPKRFLDSDGNLAPKPVSWLPFSAGRRVCLGESAAKPELHLICATILQQFEIMLPPGVTADFSPDVSGIGGYTANQYKIVVQKRT</sequence>
<dbReference type="OrthoDB" id="639466at2759"/>
<dbReference type="PRINTS" id="PR00463">
    <property type="entry name" value="EP450I"/>
</dbReference>
<dbReference type="GO" id="GO:0008289">
    <property type="term" value="F:lipid binding"/>
    <property type="evidence" value="ECO:0007669"/>
    <property type="project" value="UniProtKB-KW"/>
</dbReference>
<accession>A0A210QDD1</accession>
<evidence type="ECO:0000313" key="24">
    <source>
        <dbReference type="Proteomes" id="UP000242188"/>
    </source>
</evidence>
<keyword evidence="11 22" id="KW-0503">Monooxygenase</keyword>
<evidence type="ECO:0000313" key="23">
    <source>
        <dbReference type="EMBL" id="OWF46735.1"/>
    </source>
</evidence>
<evidence type="ECO:0000256" key="18">
    <source>
        <dbReference type="ARBA" id="ARBA00044282"/>
    </source>
</evidence>
<dbReference type="AlphaFoldDB" id="A0A210QDD1"/>
<comment type="cofactor">
    <cofactor evidence="21">
        <name>heme</name>
        <dbReference type="ChEBI" id="CHEBI:30413"/>
    </cofactor>
</comment>
<organism evidence="23 24">
    <name type="scientific">Mizuhopecten yessoensis</name>
    <name type="common">Japanese scallop</name>
    <name type="synonym">Patinopecten yessoensis</name>
    <dbReference type="NCBI Taxonomy" id="6573"/>
    <lineage>
        <taxon>Eukaryota</taxon>
        <taxon>Metazoa</taxon>
        <taxon>Spiralia</taxon>
        <taxon>Lophotrochozoa</taxon>
        <taxon>Mollusca</taxon>
        <taxon>Bivalvia</taxon>
        <taxon>Autobranchia</taxon>
        <taxon>Pteriomorphia</taxon>
        <taxon>Pectinida</taxon>
        <taxon>Pectinoidea</taxon>
        <taxon>Pectinidae</taxon>
        <taxon>Mizuhopecten</taxon>
    </lineage>
</organism>
<dbReference type="SUPFAM" id="SSF48264">
    <property type="entry name" value="Cytochrome P450"/>
    <property type="match status" value="1"/>
</dbReference>
<keyword evidence="23" id="KW-0456">Lyase</keyword>
<dbReference type="GO" id="GO:0004509">
    <property type="term" value="F:steroid 21-monooxygenase activity"/>
    <property type="evidence" value="ECO:0007669"/>
    <property type="project" value="UniProtKB-EC"/>
</dbReference>
<protein>
    <recommendedName>
        <fullName evidence="15">Steroid 21-hydroxylase</fullName>
        <ecNumber evidence="14">1.14.14.16</ecNumber>
    </recommendedName>
    <alternativeName>
        <fullName evidence="19">21-OHase</fullName>
    </alternativeName>
    <alternativeName>
        <fullName evidence="16">Cytochrome P-450c21</fullName>
    </alternativeName>
    <alternativeName>
        <fullName evidence="20">Cytochrome P450 21</fullName>
    </alternativeName>
    <alternativeName>
        <fullName evidence="18">Cytochrome P450 XXI</fullName>
    </alternativeName>
    <alternativeName>
        <fullName evidence="17">Cytochrome P450-C21</fullName>
    </alternativeName>
</protein>
<keyword evidence="10 21" id="KW-0408">Iron</keyword>
<dbReference type="GO" id="GO:0042448">
    <property type="term" value="P:progesterone metabolic process"/>
    <property type="evidence" value="ECO:0007669"/>
    <property type="project" value="TreeGrafter"/>
</dbReference>
<dbReference type="GO" id="GO:0042446">
    <property type="term" value="P:hormone biosynthetic process"/>
    <property type="evidence" value="ECO:0007669"/>
    <property type="project" value="TreeGrafter"/>
</dbReference>
<proteinExistence type="inferred from homology"/>
<dbReference type="EMBL" id="NEDP02004099">
    <property type="protein sequence ID" value="OWF46735.1"/>
    <property type="molecule type" value="Genomic_DNA"/>
</dbReference>
<dbReference type="STRING" id="6573.A0A210QDD1"/>
<evidence type="ECO:0000256" key="19">
    <source>
        <dbReference type="ARBA" id="ARBA00044304"/>
    </source>
</evidence>
<evidence type="ECO:0000256" key="4">
    <source>
        <dbReference type="ARBA" id="ARBA00010617"/>
    </source>
</evidence>
<gene>
    <name evidence="23" type="ORF">KP79_PYT21231</name>
</gene>
<evidence type="ECO:0000256" key="11">
    <source>
        <dbReference type="ARBA" id="ARBA00023033"/>
    </source>
</evidence>
<comment type="subcellular location">
    <subcellularLocation>
        <location evidence="1">Endomembrane system</location>
        <topology evidence="1">Peripheral membrane protein</topology>
    </subcellularLocation>
    <subcellularLocation>
        <location evidence="3">Endoplasmic reticulum membrane</location>
    </subcellularLocation>
    <subcellularLocation>
        <location evidence="2">Microsome membrane</location>
    </subcellularLocation>
</comment>
<dbReference type="InterPro" id="IPR017972">
    <property type="entry name" value="Cyt_P450_CS"/>
</dbReference>
<evidence type="ECO:0000256" key="6">
    <source>
        <dbReference type="ARBA" id="ARBA00022723"/>
    </source>
</evidence>
<keyword evidence="5 21" id="KW-0349">Heme</keyword>
<dbReference type="GO" id="GO:0008610">
    <property type="term" value="P:lipid biosynthetic process"/>
    <property type="evidence" value="ECO:0007669"/>
    <property type="project" value="UniProtKB-ARBA"/>
</dbReference>
<keyword evidence="8" id="KW-0492">Microsome</keyword>
<evidence type="ECO:0000256" key="15">
    <source>
        <dbReference type="ARBA" id="ARBA00044116"/>
    </source>
</evidence>
<dbReference type="PROSITE" id="PS00086">
    <property type="entry name" value="CYTOCHROME_P450"/>
    <property type="match status" value="1"/>
</dbReference>
<evidence type="ECO:0000256" key="13">
    <source>
        <dbReference type="ARBA" id="ARBA00023136"/>
    </source>
</evidence>
<evidence type="ECO:0000256" key="12">
    <source>
        <dbReference type="ARBA" id="ARBA00023121"/>
    </source>
</evidence>
<evidence type="ECO:0000256" key="21">
    <source>
        <dbReference type="PIRSR" id="PIRSR602401-1"/>
    </source>
</evidence>
<dbReference type="InterPro" id="IPR002401">
    <property type="entry name" value="Cyt_P450_E_grp-I"/>
</dbReference>
<dbReference type="GO" id="GO:0005789">
    <property type="term" value="C:endoplasmic reticulum membrane"/>
    <property type="evidence" value="ECO:0007669"/>
    <property type="project" value="UniProtKB-SubCell"/>
</dbReference>
<keyword evidence="13" id="KW-0472">Membrane</keyword>
<evidence type="ECO:0000256" key="1">
    <source>
        <dbReference type="ARBA" id="ARBA00004184"/>
    </source>
</evidence>